<reference evidence="2" key="1">
    <citation type="submission" date="2019-08" db="EMBL/GenBank/DDBJ databases">
        <authorList>
            <person name="Kucharzyk K."/>
            <person name="Murdoch R.W."/>
            <person name="Higgins S."/>
            <person name="Loffler F."/>
        </authorList>
    </citation>
    <scope>NUCLEOTIDE SEQUENCE</scope>
</reference>
<dbReference type="EMBL" id="VSSQ01115861">
    <property type="protein sequence ID" value="MPN51112.1"/>
    <property type="molecule type" value="Genomic_DNA"/>
</dbReference>
<feature type="region of interest" description="Disordered" evidence="1">
    <location>
        <begin position="39"/>
        <end position="58"/>
    </location>
</feature>
<proteinExistence type="predicted"/>
<evidence type="ECO:0000313" key="2">
    <source>
        <dbReference type="EMBL" id="MPN51112.1"/>
    </source>
</evidence>
<comment type="caution">
    <text evidence="2">The sequence shown here is derived from an EMBL/GenBank/DDBJ whole genome shotgun (WGS) entry which is preliminary data.</text>
</comment>
<accession>A0A645IJS6</accession>
<protein>
    <submittedName>
        <fullName evidence="2">Uncharacterized protein</fullName>
    </submittedName>
</protein>
<name>A0A645IJS6_9ZZZZ</name>
<evidence type="ECO:0000256" key="1">
    <source>
        <dbReference type="SAM" id="MobiDB-lite"/>
    </source>
</evidence>
<dbReference type="AlphaFoldDB" id="A0A645IJS6"/>
<organism evidence="2">
    <name type="scientific">bioreactor metagenome</name>
    <dbReference type="NCBI Taxonomy" id="1076179"/>
    <lineage>
        <taxon>unclassified sequences</taxon>
        <taxon>metagenomes</taxon>
        <taxon>ecological metagenomes</taxon>
    </lineage>
</organism>
<sequence>MVGDDERHFSGINAVHKLVDHLREEIGDHHAIDNAIDVAEEDPTGKHHGGIEEQDDFS</sequence>
<gene>
    <name evidence="2" type="ORF">SDC9_198754</name>
</gene>